<dbReference type="Proteomes" id="UP001054837">
    <property type="component" value="Unassembled WGS sequence"/>
</dbReference>
<comment type="caution">
    <text evidence="1">The sequence shown here is derived from an EMBL/GenBank/DDBJ whole genome shotgun (WGS) entry which is preliminary data.</text>
</comment>
<dbReference type="AlphaFoldDB" id="A0AAV4SW46"/>
<sequence>MRYTRHPLYSGAVLSPAHNGAILAQVSWHVVEHVECPWVSPLEVHRPSHRVVQCPLECVGLGIRFHVASDVHTLTLDHVEGRCLWKAADGGIWKMTKILNK</sequence>
<accession>A0AAV4SW46</accession>
<reference evidence="1 2" key="1">
    <citation type="submission" date="2021-06" db="EMBL/GenBank/DDBJ databases">
        <title>Caerostris darwini draft genome.</title>
        <authorList>
            <person name="Kono N."/>
            <person name="Arakawa K."/>
        </authorList>
    </citation>
    <scope>NUCLEOTIDE SEQUENCE [LARGE SCALE GENOMIC DNA]</scope>
</reference>
<keyword evidence="2" id="KW-1185">Reference proteome</keyword>
<protein>
    <submittedName>
        <fullName evidence="1">Uncharacterized protein</fullName>
    </submittedName>
</protein>
<gene>
    <name evidence="1" type="ORF">CDAR_574791</name>
</gene>
<evidence type="ECO:0000313" key="1">
    <source>
        <dbReference type="EMBL" id="GIY38693.1"/>
    </source>
</evidence>
<proteinExistence type="predicted"/>
<name>A0AAV4SW46_9ARAC</name>
<organism evidence="1 2">
    <name type="scientific">Caerostris darwini</name>
    <dbReference type="NCBI Taxonomy" id="1538125"/>
    <lineage>
        <taxon>Eukaryota</taxon>
        <taxon>Metazoa</taxon>
        <taxon>Ecdysozoa</taxon>
        <taxon>Arthropoda</taxon>
        <taxon>Chelicerata</taxon>
        <taxon>Arachnida</taxon>
        <taxon>Araneae</taxon>
        <taxon>Araneomorphae</taxon>
        <taxon>Entelegynae</taxon>
        <taxon>Araneoidea</taxon>
        <taxon>Araneidae</taxon>
        <taxon>Caerostris</taxon>
    </lineage>
</organism>
<dbReference type="EMBL" id="BPLQ01008660">
    <property type="protein sequence ID" value="GIY38693.1"/>
    <property type="molecule type" value="Genomic_DNA"/>
</dbReference>
<evidence type="ECO:0000313" key="2">
    <source>
        <dbReference type="Proteomes" id="UP001054837"/>
    </source>
</evidence>